<dbReference type="InterPro" id="IPR043136">
    <property type="entry name" value="B30.2/SPRY_sf"/>
</dbReference>
<dbReference type="InterPro" id="IPR011333">
    <property type="entry name" value="SKP1/BTB/POZ_sf"/>
</dbReference>
<evidence type="ECO:0000313" key="2">
    <source>
        <dbReference type="EMBL" id="OLQ05750.1"/>
    </source>
</evidence>
<dbReference type="PANTHER" id="PTHR14499">
    <property type="entry name" value="POTASSIUM CHANNEL TETRAMERIZATION DOMAIN-CONTAINING"/>
    <property type="match status" value="1"/>
</dbReference>
<dbReference type="Pfam" id="PF02214">
    <property type="entry name" value="BTB_2"/>
    <property type="match status" value="1"/>
</dbReference>
<dbReference type="Gene3D" id="3.30.710.10">
    <property type="entry name" value="Potassium Channel Kv1.1, Chain A"/>
    <property type="match status" value="1"/>
</dbReference>
<dbReference type="OrthoDB" id="419404at2759"/>
<feature type="compositionally biased region" description="Polar residues" evidence="1">
    <location>
        <begin position="251"/>
        <end position="260"/>
    </location>
</feature>
<dbReference type="GO" id="GO:0051260">
    <property type="term" value="P:protein homooligomerization"/>
    <property type="evidence" value="ECO:0007669"/>
    <property type="project" value="InterPro"/>
</dbReference>
<dbReference type="InterPro" id="IPR003131">
    <property type="entry name" value="T1-type_BTB"/>
</dbReference>
<gene>
    <name evidence="2" type="primary">Shkbp1</name>
    <name evidence="2" type="ORF">AK812_SmicGene11026</name>
</gene>
<keyword evidence="3" id="KW-1185">Reference proteome</keyword>
<dbReference type="InterPro" id="IPR000210">
    <property type="entry name" value="BTB/POZ_dom"/>
</dbReference>
<name>A0A1Q9EE94_SYMMI</name>
<dbReference type="Proteomes" id="UP000186817">
    <property type="component" value="Unassembled WGS sequence"/>
</dbReference>
<dbReference type="CDD" id="cd18316">
    <property type="entry name" value="BTB_POZ_KCTD-like"/>
    <property type="match status" value="1"/>
</dbReference>
<protein>
    <submittedName>
        <fullName evidence="2">SH3KBP1-binding protein 1</fullName>
    </submittedName>
</protein>
<dbReference type="AlphaFoldDB" id="A0A1Q9EE94"/>
<dbReference type="SMART" id="SM00225">
    <property type="entry name" value="BTB"/>
    <property type="match status" value="1"/>
</dbReference>
<organism evidence="2 3">
    <name type="scientific">Symbiodinium microadriaticum</name>
    <name type="common">Dinoflagellate</name>
    <name type="synonym">Zooxanthella microadriatica</name>
    <dbReference type="NCBI Taxonomy" id="2951"/>
    <lineage>
        <taxon>Eukaryota</taxon>
        <taxon>Sar</taxon>
        <taxon>Alveolata</taxon>
        <taxon>Dinophyceae</taxon>
        <taxon>Suessiales</taxon>
        <taxon>Symbiodiniaceae</taxon>
        <taxon>Symbiodinium</taxon>
    </lineage>
</organism>
<sequence>MSEVMQGPSGSAALDTVRVDELATDLVRTVETGRRQLHEERDKLILEFEASRVQLHTEYSHRLLQADEDLHSVQEERSSRREASSVNLHEIVDLNVGGKTYTVKRETLCVCRGSFLAELFSGRWDRLLQKDEKGQFFLDIDPTVFDIVLAWLRDCKIESPTRPASCPTVPEEHIQHFQAAVDYLGLRPFLAVGGLGPNGWASSSAMPEAPLRDGAPRPPGSFLKAAGSLSSFLSSWRSSGSEPLVRASEAQALQTSSAASEPTVPSKVVGWSQRNSDPAVCRRDEEVTLALIPETRGSATARATRGFQSGQHCFGVKVVMGAESFVGLVSPQWSAAAAAALPLGRALHSWAIASDGSVWVAGRELERLPVAFAEGSCIAFVLTLPAVGLRTATVYIDGQPFEKVFTDLPDTVYPAASNLRLPAQFRLQCDVSLEDLIQSNAVEASPPAE</sequence>
<feature type="region of interest" description="Disordered" evidence="1">
    <location>
        <begin position="247"/>
        <end position="271"/>
    </location>
</feature>
<comment type="caution">
    <text evidence="2">The sequence shown here is derived from an EMBL/GenBank/DDBJ whole genome shotgun (WGS) entry which is preliminary data.</text>
</comment>
<dbReference type="SUPFAM" id="SSF49899">
    <property type="entry name" value="Concanavalin A-like lectins/glucanases"/>
    <property type="match status" value="1"/>
</dbReference>
<dbReference type="PANTHER" id="PTHR14499:SF136">
    <property type="entry name" value="GH08630P"/>
    <property type="match status" value="1"/>
</dbReference>
<dbReference type="Gene3D" id="2.60.120.920">
    <property type="match status" value="1"/>
</dbReference>
<evidence type="ECO:0000313" key="3">
    <source>
        <dbReference type="Proteomes" id="UP000186817"/>
    </source>
</evidence>
<reference evidence="2 3" key="1">
    <citation type="submission" date="2016-02" db="EMBL/GenBank/DDBJ databases">
        <title>Genome analysis of coral dinoflagellate symbionts highlights evolutionary adaptations to a symbiotic lifestyle.</title>
        <authorList>
            <person name="Aranda M."/>
            <person name="Li Y."/>
            <person name="Liew Y.J."/>
            <person name="Baumgarten S."/>
            <person name="Simakov O."/>
            <person name="Wilson M."/>
            <person name="Piel J."/>
            <person name="Ashoor H."/>
            <person name="Bougouffa S."/>
            <person name="Bajic V.B."/>
            <person name="Ryu T."/>
            <person name="Ravasi T."/>
            <person name="Bayer T."/>
            <person name="Micklem G."/>
            <person name="Kim H."/>
            <person name="Bhak J."/>
            <person name="Lajeunesse T.C."/>
            <person name="Voolstra C.R."/>
        </authorList>
    </citation>
    <scope>NUCLEOTIDE SEQUENCE [LARGE SCALE GENOMIC DNA]</scope>
    <source>
        <strain evidence="2 3">CCMP2467</strain>
    </source>
</reference>
<proteinExistence type="predicted"/>
<dbReference type="EMBL" id="LSRX01000176">
    <property type="protein sequence ID" value="OLQ05750.1"/>
    <property type="molecule type" value="Genomic_DNA"/>
</dbReference>
<accession>A0A1Q9EE94</accession>
<dbReference type="SUPFAM" id="SSF54695">
    <property type="entry name" value="POZ domain"/>
    <property type="match status" value="1"/>
</dbReference>
<evidence type="ECO:0000256" key="1">
    <source>
        <dbReference type="SAM" id="MobiDB-lite"/>
    </source>
</evidence>
<dbReference type="InterPro" id="IPR013320">
    <property type="entry name" value="ConA-like_dom_sf"/>
</dbReference>